<accession>A0A382V6H6</accession>
<protein>
    <submittedName>
        <fullName evidence="1">Uncharacterized protein</fullName>
    </submittedName>
</protein>
<reference evidence="1" key="1">
    <citation type="submission" date="2018-05" db="EMBL/GenBank/DDBJ databases">
        <authorList>
            <person name="Lanie J.A."/>
            <person name="Ng W.-L."/>
            <person name="Kazmierczak K.M."/>
            <person name="Andrzejewski T.M."/>
            <person name="Davidsen T.M."/>
            <person name="Wayne K.J."/>
            <person name="Tettelin H."/>
            <person name="Glass J.I."/>
            <person name="Rusch D."/>
            <person name="Podicherti R."/>
            <person name="Tsui H.-C.T."/>
            <person name="Winkler M.E."/>
        </authorList>
    </citation>
    <scope>NUCLEOTIDE SEQUENCE</scope>
</reference>
<dbReference type="AlphaFoldDB" id="A0A382V6H6"/>
<evidence type="ECO:0000313" key="1">
    <source>
        <dbReference type="EMBL" id="SVD41501.1"/>
    </source>
</evidence>
<feature type="non-terminal residue" evidence="1">
    <location>
        <position position="157"/>
    </location>
</feature>
<dbReference type="InterPro" id="IPR046150">
    <property type="entry name" value="DUF6152"/>
</dbReference>
<gene>
    <name evidence="1" type="ORF">METZ01_LOCUS394355</name>
</gene>
<proteinExistence type="predicted"/>
<dbReference type="Pfam" id="PF19649">
    <property type="entry name" value="DUF6152"/>
    <property type="match status" value="1"/>
</dbReference>
<organism evidence="1">
    <name type="scientific">marine metagenome</name>
    <dbReference type="NCBI Taxonomy" id="408172"/>
    <lineage>
        <taxon>unclassified sequences</taxon>
        <taxon>metagenomes</taxon>
        <taxon>ecological metagenomes</taxon>
    </lineage>
</organism>
<sequence length="157" mass="17424">MLVRFLVTVGMGFWLAQSAQAHHSFVAVDRNIERLITGTVARWTFNNPHSWLYLNVENEDGTTTLWSFEGSGVISLLRKRITGDTFQPGDQITFMYCPLKDGRPGGHLGWAQLDDGSFIDPSDGGCAGDEETIDRWKGWLEQDFTSKAEAEAAGVVL</sequence>
<name>A0A382V6H6_9ZZZZ</name>
<dbReference type="EMBL" id="UINC01149190">
    <property type="protein sequence ID" value="SVD41501.1"/>
    <property type="molecule type" value="Genomic_DNA"/>
</dbReference>